<reference evidence="1 2" key="1">
    <citation type="submission" date="2019-10" db="EMBL/GenBank/DDBJ databases">
        <title>Description of Paenibacillus humi sp. nov.</title>
        <authorList>
            <person name="Carlier A."/>
            <person name="Qi S."/>
        </authorList>
    </citation>
    <scope>NUCLEOTIDE SEQUENCE [LARGE SCALE GENOMIC DNA]</scope>
    <source>
        <strain evidence="1 2">LMG 31461</strain>
    </source>
</reference>
<keyword evidence="2" id="KW-1185">Reference proteome</keyword>
<evidence type="ECO:0000313" key="1">
    <source>
        <dbReference type="EMBL" id="NOU62663.1"/>
    </source>
</evidence>
<sequence length="371" mass="41371">MLQEVLMMLTSTTITDTITGQSILALGSEGGDTGHLYFTAMSWLSNSRHLIVHTDMNRETWTGNIVRFDTETGDVQVLEEGLTWGSGVVSCDDIIYLLKGNELYAIDAWSGERRTICKLGEHCTFFGPLSITNDGKVLGVYWKEALHPSEDAESGGAEWVIGTVNVASGELYEAAHPQFAEPYPIANHAMINPIDPNQVFFSHEGATEQIPDRLWVVDTETGEMSNLFSQKREESGRPVEYVGHEIWAFDGSGLYFVKYPHSPDKPTGVYFVDRRGERHEFINGDYRYWHVGISPDGRYAAADTQEPGISKIVLINTATKQSELLCELPCRGMHPGHPHPSFSPDSRKVTFTFSDEHDVLHVGIMDISDQL</sequence>
<organism evidence="1 2">
    <name type="scientific">Paenibacillus plantarum</name>
    <dbReference type="NCBI Taxonomy" id="2654975"/>
    <lineage>
        <taxon>Bacteria</taxon>
        <taxon>Bacillati</taxon>
        <taxon>Bacillota</taxon>
        <taxon>Bacilli</taxon>
        <taxon>Bacillales</taxon>
        <taxon>Paenibacillaceae</taxon>
        <taxon>Paenibacillus</taxon>
    </lineage>
</organism>
<dbReference type="Gene3D" id="2.130.10.10">
    <property type="entry name" value="YVTN repeat-like/Quinoprotein amine dehydrogenase"/>
    <property type="match status" value="1"/>
</dbReference>
<proteinExistence type="predicted"/>
<evidence type="ECO:0000313" key="2">
    <source>
        <dbReference type="Proteomes" id="UP000653578"/>
    </source>
</evidence>
<accession>A0ABX1X3J0</accession>
<comment type="caution">
    <text evidence="1">The sequence shown here is derived from an EMBL/GenBank/DDBJ whole genome shotgun (WGS) entry which is preliminary data.</text>
</comment>
<gene>
    <name evidence="1" type="ORF">GC096_01215</name>
</gene>
<evidence type="ECO:0008006" key="3">
    <source>
        <dbReference type="Google" id="ProtNLM"/>
    </source>
</evidence>
<dbReference type="EMBL" id="WHNY01000004">
    <property type="protein sequence ID" value="NOU62663.1"/>
    <property type="molecule type" value="Genomic_DNA"/>
</dbReference>
<dbReference type="Proteomes" id="UP000653578">
    <property type="component" value="Unassembled WGS sequence"/>
</dbReference>
<name>A0ABX1X3J0_9BACL</name>
<protein>
    <recommendedName>
        <fullName evidence="3">Oligogalacturonate lyase domain-containing protein</fullName>
    </recommendedName>
</protein>
<dbReference type="InterPro" id="IPR015943">
    <property type="entry name" value="WD40/YVTN_repeat-like_dom_sf"/>
</dbReference>
<dbReference type="SUPFAM" id="SSF82171">
    <property type="entry name" value="DPP6 N-terminal domain-like"/>
    <property type="match status" value="1"/>
</dbReference>